<name>A0ABT3ZL26_9BURK</name>
<sequence length="440" mass="47691">MRESIPERIEWHEGMLLSPQHFQTLSARLDSLIAWQTLAAAPFSWGVRSVSIDTGLLPAGLLRILALEAILPDGTAVCYDSGNPMHGALEAALLPYADKLAGGSLDVYLTLPTPHTMRHRGAVRRYRSVGGPLVTDEVSEAPPADIPRQLPNLALAIGDVPSVNYSHLRLCSLSRDNEVVRLGRLLPPLLEIARDNVLWQRTAALVAQIRSKAAFVAKQTANPSSRIDDRLAQLELKDRLRSLLTDLPLVEATLRTPRLHPLPLYLALASLLGSLSLLTPGAIPPAPLDYDHGDPLSVFGPLLAHLDAAINEVSQQYREQKFELHGGAFQFDARTTPLPSQLYVGLRGQSEKDLAAWMNGAIIGPASGYPLLRERRILGAPRHRVDDVPALGVRAGSGYLLFSVDIGKEGISPGDALLISHTNEGASAQRPQEIVLFVKG</sequence>
<proteinExistence type="predicted"/>
<reference evidence="1" key="1">
    <citation type="submission" date="2022-11" db="EMBL/GenBank/DDBJ databases">
        <title>Robbsia betulipollinis sp. nov., isolated from pollen of birch (Betula pendula).</title>
        <authorList>
            <person name="Shi H."/>
            <person name="Ambika Manirajan B."/>
            <person name="Ratering S."/>
            <person name="Geissler-Plaum R."/>
            <person name="Schnell S."/>
        </authorList>
    </citation>
    <scope>NUCLEOTIDE SEQUENCE</scope>
    <source>
        <strain evidence="1">Bb-Pol-6</strain>
    </source>
</reference>
<dbReference type="RefSeq" id="WP_267846645.1">
    <property type="nucleotide sequence ID" value="NZ_JAPMXC010000001.1"/>
</dbReference>
<dbReference type="EMBL" id="JAPMXC010000001">
    <property type="protein sequence ID" value="MCY0386970.1"/>
    <property type="molecule type" value="Genomic_DNA"/>
</dbReference>
<dbReference type="Pfam" id="PF05936">
    <property type="entry name" value="T6SS_VasE"/>
    <property type="match status" value="1"/>
</dbReference>
<gene>
    <name evidence="1" type="primary">tssK</name>
    <name evidence="1" type="ORF">OVY01_06930</name>
</gene>
<evidence type="ECO:0000313" key="2">
    <source>
        <dbReference type="Proteomes" id="UP001082899"/>
    </source>
</evidence>
<dbReference type="PANTHER" id="PTHR35566:SF1">
    <property type="entry name" value="TYPE VI SECRETION SYSTEM BASEPLATE COMPONENT TSSK1"/>
    <property type="match status" value="1"/>
</dbReference>
<dbReference type="NCBIfam" id="TIGR03353">
    <property type="entry name" value="VI_chp_4"/>
    <property type="match status" value="1"/>
</dbReference>
<keyword evidence="2" id="KW-1185">Reference proteome</keyword>
<organism evidence="1 2">
    <name type="scientific">Robbsia betulipollinis</name>
    <dbReference type="NCBI Taxonomy" id="2981849"/>
    <lineage>
        <taxon>Bacteria</taxon>
        <taxon>Pseudomonadati</taxon>
        <taxon>Pseudomonadota</taxon>
        <taxon>Betaproteobacteria</taxon>
        <taxon>Burkholderiales</taxon>
        <taxon>Burkholderiaceae</taxon>
        <taxon>Robbsia</taxon>
    </lineage>
</organism>
<protein>
    <submittedName>
        <fullName evidence="1">Type VI secretion system baseplate subunit TssK</fullName>
    </submittedName>
</protein>
<comment type="caution">
    <text evidence="1">The sequence shown here is derived from an EMBL/GenBank/DDBJ whole genome shotgun (WGS) entry which is preliminary data.</text>
</comment>
<dbReference type="PANTHER" id="PTHR35566">
    <property type="entry name" value="BLR3599 PROTEIN"/>
    <property type="match status" value="1"/>
</dbReference>
<dbReference type="InterPro" id="IPR010263">
    <property type="entry name" value="T6SS_TssK"/>
</dbReference>
<dbReference type="Proteomes" id="UP001082899">
    <property type="component" value="Unassembled WGS sequence"/>
</dbReference>
<accession>A0ABT3ZL26</accession>
<evidence type="ECO:0000313" key="1">
    <source>
        <dbReference type="EMBL" id="MCY0386970.1"/>
    </source>
</evidence>